<proteinExistence type="predicted"/>
<protein>
    <submittedName>
        <fullName evidence="1">Uncharacterized protein</fullName>
    </submittedName>
</protein>
<reference evidence="1 2" key="1">
    <citation type="submission" date="2019-12" db="EMBL/GenBank/DDBJ databases">
        <title>Sporaefaciens musculi gen. nov., sp. nov., a novel bacterium isolated from the caecum of an obese mouse.</title>
        <authorList>
            <person name="Rasmussen T.S."/>
            <person name="Streidl T."/>
            <person name="Hitch T.C.A."/>
            <person name="Wortmann E."/>
            <person name="Deptula P."/>
            <person name="Hansen M."/>
            <person name="Nielsen D.S."/>
            <person name="Clavel T."/>
            <person name="Vogensen F.K."/>
        </authorList>
    </citation>
    <scope>NUCLEOTIDE SEQUENCE [LARGE SCALE GENOMIC DNA]</scope>
    <source>
        <strain evidence="1 2">WCA-9-b2</strain>
    </source>
</reference>
<gene>
    <name evidence="1" type="ORF">GN277_24705</name>
</gene>
<name>A0A7X3SLA8_9FIRM</name>
<organism evidence="1 2">
    <name type="scientific">Sporofaciens musculi</name>
    <dbReference type="NCBI Taxonomy" id="2681861"/>
    <lineage>
        <taxon>Bacteria</taxon>
        <taxon>Bacillati</taxon>
        <taxon>Bacillota</taxon>
        <taxon>Clostridia</taxon>
        <taxon>Lachnospirales</taxon>
        <taxon>Lachnospiraceae</taxon>
        <taxon>Sporofaciens</taxon>
    </lineage>
</organism>
<accession>A0A7X3SLA8</accession>
<evidence type="ECO:0000313" key="1">
    <source>
        <dbReference type="EMBL" id="MXP78429.1"/>
    </source>
</evidence>
<evidence type="ECO:0000313" key="2">
    <source>
        <dbReference type="Proteomes" id="UP000460412"/>
    </source>
</evidence>
<dbReference type="Proteomes" id="UP000460412">
    <property type="component" value="Unassembled WGS sequence"/>
</dbReference>
<dbReference type="RefSeq" id="WP_159754992.1">
    <property type="nucleotide sequence ID" value="NZ_WUQX01000001.1"/>
</dbReference>
<comment type="caution">
    <text evidence="1">The sequence shown here is derived from an EMBL/GenBank/DDBJ whole genome shotgun (WGS) entry which is preliminary data.</text>
</comment>
<keyword evidence="2" id="KW-1185">Reference proteome</keyword>
<dbReference type="AlphaFoldDB" id="A0A7X3SLA8"/>
<dbReference type="EMBL" id="WUQX01000001">
    <property type="protein sequence ID" value="MXP78429.1"/>
    <property type="molecule type" value="Genomic_DNA"/>
</dbReference>
<sequence>MNINGIGTTGYPAWQGARRTQQNTAGKSFAAQVNNVAGAKPHTSIVYMKTDDMLYSGGNGTGLSFYIKYAEGSTEDDPTVIAKGVDENGNEFEQTIHINKINPRNASLVEMTALESYMGVDKNGGLTSLPPETGMMGLSDRTDFMDMFQKQISDMKLLSQKKAAAYYQYSMQAYWDFMNKK</sequence>